<gene>
    <name evidence="1" type="ORF">MNBD_GAMMA21-1595</name>
</gene>
<dbReference type="PROSITE" id="PS50005">
    <property type="entry name" value="TPR"/>
    <property type="match status" value="1"/>
</dbReference>
<dbReference type="AlphaFoldDB" id="A0A3B1A4E9"/>
<proteinExistence type="predicted"/>
<evidence type="ECO:0000313" key="1">
    <source>
        <dbReference type="EMBL" id="VAW94993.1"/>
    </source>
</evidence>
<reference evidence="1" key="1">
    <citation type="submission" date="2018-06" db="EMBL/GenBank/DDBJ databases">
        <authorList>
            <person name="Zhirakovskaya E."/>
        </authorList>
    </citation>
    <scope>NUCLEOTIDE SEQUENCE</scope>
</reference>
<dbReference type="Pfam" id="PF13432">
    <property type="entry name" value="TPR_16"/>
    <property type="match status" value="1"/>
</dbReference>
<dbReference type="SUPFAM" id="SSF48452">
    <property type="entry name" value="TPR-like"/>
    <property type="match status" value="1"/>
</dbReference>
<protein>
    <submittedName>
        <fullName evidence="1">Uncharacterized protein</fullName>
    </submittedName>
</protein>
<dbReference type="EMBL" id="UOFR01000031">
    <property type="protein sequence ID" value="VAW94993.1"/>
    <property type="molecule type" value="Genomic_DNA"/>
</dbReference>
<dbReference type="InterPro" id="IPR011990">
    <property type="entry name" value="TPR-like_helical_dom_sf"/>
</dbReference>
<accession>A0A3B1A4E9</accession>
<dbReference type="InterPro" id="IPR019734">
    <property type="entry name" value="TPR_rpt"/>
</dbReference>
<sequence>MSTTQQRLKNARDLLEAGNTEQGRMVLLELLKDEPDNTTALLILGGVYFTEKKYTEAEMVYERLILSEPGSGLLSTALFNSLWHQGRYDEAADEIRRFISVADKDQERVTFEKYAEVLENLTGNK</sequence>
<organism evidence="1">
    <name type="scientific">hydrothermal vent metagenome</name>
    <dbReference type="NCBI Taxonomy" id="652676"/>
    <lineage>
        <taxon>unclassified sequences</taxon>
        <taxon>metagenomes</taxon>
        <taxon>ecological metagenomes</taxon>
    </lineage>
</organism>
<dbReference type="Gene3D" id="1.25.40.10">
    <property type="entry name" value="Tetratricopeptide repeat domain"/>
    <property type="match status" value="1"/>
</dbReference>
<name>A0A3B1A4E9_9ZZZZ</name>